<accession>A0A6S6TI69</accession>
<dbReference type="NCBIfam" id="TIGR01552">
    <property type="entry name" value="phd_fam"/>
    <property type="match status" value="1"/>
</dbReference>
<dbReference type="PANTHER" id="PTHR35377">
    <property type="entry name" value="ANTITOXIN VAPB49-RELATED-RELATED"/>
    <property type="match status" value="1"/>
</dbReference>
<evidence type="ECO:0000256" key="1">
    <source>
        <dbReference type="ARBA" id="ARBA00009981"/>
    </source>
</evidence>
<dbReference type="InterPro" id="IPR036165">
    <property type="entry name" value="YefM-like_sf"/>
</dbReference>
<dbReference type="InterPro" id="IPR006442">
    <property type="entry name" value="Antitoxin_Phd/YefM"/>
</dbReference>
<sequence>MQQVNIHEAKTRFSRLLEKIESGEDIVITRHGKPIVRLIPFEEPAIKRKLVA</sequence>
<protein>
    <recommendedName>
        <fullName evidence="2">Antitoxin</fullName>
    </recommendedName>
</protein>
<name>A0A6S6TI69_9GAMM</name>
<evidence type="ECO:0000313" key="3">
    <source>
        <dbReference type="EMBL" id="CAA6819024.1"/>
    </source>
</evidence>
<proteinExistence type="inferred from homology"/>
<evidence type="ECO:0000256" key="2">
    <source>
        <dbReference type="RuleBase" id="RU362080"/>
    </source>
</evidence>
<dbReference type="InterPro" id="IPR051416">
    <property type="entry name" value="phD-YefM_TA_antitoxins"/>
</dbReference>
<comment type="function">
    <text evidence="2">Antitoxin component of a type II toxin-antitoxin (TA) system.</text>
</comment>
<dbReference type="Gene3D" id="3.40.1620.10">
    <property type="entry name" value="YefM-like domain"/>
    <property type="match status" value="1"/>
</dbReference>
<comment type="similarity">
    <text evidence="1 2">Belongs to the phD/YefM antitoxin family.</text>
</comment>
<dbReference type="AlphaFoldDB" id="A0A6S6TI69"/>
<dbReference type="EMBL" id="CACVAY010000090">
    <property type="protein sequence ID" value="CAA6819024.1"/>
    <property type="molecule type" value="Genomic_DNA"/>
</dbReference>
<dbReference type="Pfam" id="PF02604">
    <property type="entry name" value="PhdYeFM_antitox"/>
    <property type="match status" value="1"/>
</dbReference>
<reference evidence="3" key="1">
    <citation type="submission" date="2020-01" db="EMBL/GenBank/DDBJ databases">
        <authorList>
            <person name="Meier V. D."/>
            <person name="Meier V D."/>
        </authorList>
    </citation>
    <scope>NUCLEOTIDE SEQUENCE</scope>
    <source>
        <strain evidence="3">HLG_WM_MAG_07</strain>
    </source>
</reference>
<organism evidence="3">
    <name type="scientific">uncultured Thiotrichaceae bacterium</name>
    <dbReference type="NCBI Taxonomy" id="298394"/>
    <lineage>
        <taxon>Bacteria</taxon>
        <taxon>Pseudomonadati</taxon>
        <taxon>Pseudomonadota</taxon>
        <taxon>Gammaproteobacteria</taxon>
        <taxon>Thiotrichales</taxon>
        <taxon>Thiotrichaceae</taxon>
        <taxon>environmental samples</taxon>
    </lineage>
</organism>
<dbReference type="SUPFAM" id="SSF143120">
    <property type="entry name" value="YefM-like"/>
    <property type="match status" value="1"/>
</dbReference>
<gene>
    <name evidence="3" type="ORF">HELGO_WM45230</name>
</gene>